<dbReference type="InterPro" id="IPR011547">
    <property type="entry name" value="SLC26A/SulP_dom"/>
</dbReference>
<dbReference type="NCBIfam" id="TIGR00815">
    <property type="entry name" value="sulP"/>
    <property type="match status" value="1"/>
</dbReference>
<feature type="transmembrane region" description="Helical" evidence="6">
    <location>
        <begin position="302"/>
        <end position="319"/>
    </location>
</feature>
<evidence type="ECO:0000256" key="2">
    <source>
        <dbReference type="ARBA" id="ARBA00022692"/>
    </source>
</evidence>
<evidence type="ECO:0000313" key="9">
    <source>
        <dbReference type="Proteomes" id="UP001497623"/>
    </source>
</evidence>
<evidence type="ECO:0000313" key="8">
    <source>
        <dbReference type="EMBL" id="CAL4108342.1"/>
    </source>
</evidence>
<feature type="region of interest" description="Disordered" evidence="5">
    <location>
        <begin position="722"/>
        <end position="753"/>
    </location>
</feature>
<protein>
    <recommendedName>
        <fullName evidence="7">STAS domain-containing protein</fullName>
    </recommendedName>
</protein>
<feature type="transmembrane region" description="Helical" evidence="6">
    <location>
        <begin position="447"/>
        <end position="467"/>
    </location>
</feature>
<dbReference type="Proteomes" id="UP001497623">
    <property type="component" value="Unassembled WGS sequence"/>
</dbReference>
<feature type="transmembrane region" description="Helical" evidence="6">
    <location>
        <begin position="421"/>
        <end position="440"/>
    </location>
</feature>
<feature type="compositionally biased region" description="Polar residues" evidence="5">
    <location>
        <begin position="726"/>
        <end position="743"/>
    </location>
</feature>
<proteinExistence type="predicted"/>
<evidence type="ECO:0000256" key="3">
    <source>
        <dbReference type="ARBA" id="ARBA00022989"/>
    </source>
</evidence>
<feature type="transmembrane region" description="Helical" evidence="6">
    <location>
        <begin position="271"/>
        <end position="290"/>
    </location>
</feature>
<dbReference type="CDD" id="cd07042">
    <property type="entry name" value="STAS_SulP_like_sulfate_transporter"/>
    <property type="match status" value="1"/>
</dbReference>
<feature type="transmembrane region" description="Helical" evidence="6">
    <location>
        <begin position="482"/>
        <end position="512"/>
    </location>
</feature>
<evidence type="ECO:0000256" key="4">
    <source>
        <dbReference type="ARBA" id="ARBA00023136"/>
    </source>
</evidence>
<sequence>MHDRGGETMADEVCVVRPALTVKQRNKDYYFEQPQESGVLEKLKSEARSQCECSVGRVLSGIQSRLPILNWLPSYSPKNSLLGDTISGTTVAIMHIPQGMAYALLASIPPICGMYMAFFPVLVYAFFGTSRHCSMGTFAVVCLMTGKVVNELATFEDTTNSDNLMNLNNTNSSSASEDVTFTGYTPVQVATTVAFMCGIWQIVLGMLQLGVLSVFLSDMLVSGFTTGAAIHVMTSQIKYIFGIKVARYNGPLKIIYTYRDMFGQLFESNPASMITSLITISVLVFNNEVLKPRLRKKTPVPIPIELIAVVLGTVASYFGDLNGNYDMRIVGKIPTGLPPPEAPPFDLIPRVVVDSFVITIVAYTVSYSMSKIFGKRHNYPVDATQELYALGISNIVGSFFSCAPIAASLSRSLIQESVGGVTQIASFICCGLMLLVLLFIGPVFETLPNCVLSSLIVVALKGMFMQFHDLNARWKISKIDSIIWISSFLGVVIVDIDYGLVIGIIVSLFVLLARNQKPVTARLGHIPNTDIYLDKDKYSASVEVPGVMIFQFSGSVHFANIEYFRNSLFEITRLDPNVIKNAKKAKLKQEEEEEERSKVKGETDPAVNGGLSKKSSKSNLDLLKSSKSVSIIIPDETVLILELSGMSSVDSSGAKFLAQLYKEYKEAGITLAFSQLSECSYETLERCGSLKTIDSLHIFHSIQDAVVKLVPVVKSSSSVRRGSSVNITNSSSPQHVVSSTAAPPSNEEYNTRL</sequence>
<dbReference type="PROSITE" id="PS50801">
    <property type="entry name" value="STAS"/>
    <property type="match status" value="1"/>
</dbReference>
<feature type="region of interest" description="Disordered" evidence="5">
    <location>
        <begin position="585"/>
        <end position="617"/>
    </location>
</feature>
<feature type="transmembrane region" description="Helical" evidence="6">
    <location>
        <begin position="347"/>
        <end position="366"/>
    </location>
</feature>
<accession>A0AAV2R1E6</accession>
<dbReference type="Pfam" id="PF01740">
    <property type="entry name" value="STAS"/>
    <property type="match status" value="1"/>
</dbReference>
<dbReference type="AlphaFoldDB" id="A0AAV2R1E6"/>
<dbReference type="Gene3D" id="3.30.750.24">
    <property type="entry name" value="STAS domain"/>
    <property type="match status" value="1"/>
</dbReference>
<keyword evidence="9" id="KW-1185">Reference proteome</keyword>
<keyword evidence="2 6" id="KW-0812">Transmembrane</keyword>
<evidence type="ECO:0000259" key="7">
    <source>
        <dbReference type="PROSITE" id="PS50801"/>
    </source>
</evidence>
<keyword evidence="3 6" id="KW-1133">Transmembrane helix</keyword>
<dbReference type="GO" id="GO:0016020">
    <property type="term" value="C:membrane"/>
    <property type="evidence" value="ECO:0007669"/>
    <property type="project" value="UniProtKB-SubCell"/>
</dbReference>
<feature type="transmembrane region" description="Helical" evidence="6">
    <location>
        <begin position="101"/>
        <end position="127"/>
    </location>
</feature>
<comment type="subcellular location">
    <subcellularLocation>
        <location evidence="1">Membrane</location>
        <topology evidence="1">Multi-pass membrane protein</topology>
    </subcellularLocation>
</comment>
<dbReference type="Pfam" id="PF00916">
    <property type="entry name" value="Sulfate_transp"/>
    <property type="match status" value="1"/>
</dbReference>
<dbReference type="GO" id="GO:0055085">
    <property type="term" value="P:transmembrane transport"/>
    <property type="evidence" value="ECO:0007669"/>
    <property type="project" value="InterPro"/>
</dbReference>
<dbReference type="InterPro" id="IPR036513">
    <property type="entry name" value="STAS_dom_sf"/>
</dbReference>
<gene>
    <name evidence="8" type="ORF">MNOR_LOCUS18848</name>
</gene>
<dbReference type="PANTHER" id="PTHR11814">
    <property type="entry name" value="SULFATE TRANSPORTER"/>
    <property type="match status" value="1"/>
</dbReference>
<dbReference type="InterPro" id="IPR002645">
    <property type="entry name" value="STAS_dom"/>
</dbReference>
<organism evidence="8 9">
    <name type="scientific">Meganyctiphanes norvegica</name>
    <name type="common">Northern krill</name>
    <name type="synonym">Thysanopoda norvegica</name>
    <dbReference type="NCBI Taxonomy" id="48144"/>
    <lineage>
        <taxon>Eukaryota</taxon>
        <taxon>Metazoa</taxon>
        <taxon>Ecdysozoa</taxon>
        <taxon>Arthropoda</taxon>
        <taxon>Crustacea</taxon>
        <taxon>Multicrustacea</taxon>
        <taxon>Malacostraca</taxon>
        <taxon>Eumalacostraca</taxon>
        <taxon>Eucarida</taxon>
        <taxon>Euphausiacea</taxon>
        <taxon>Euphausiidae</taxon>
        <taxon>Meganyctiphanes</taxon>
    </lineage>
</organism>
<evidence type="ECO:0000256" key="1">
    <source>
        <dbReference type="ARBA" id="ARBA00004141"/>
    </source>
</evidence>
<evidence type="ECO:0000256" key="5">
    <source>
        <dbReference type="SAM" id="MobiDB-lite"/>
    </source>
</evidence>
<keyword evidence="4 6" id="KW-0472">Membrane</keyword>
<comment type="caution">
    <text evidence="8">The sequence shown here is derived from an EMBL/GenBank/DDBJ whole genome shotgun (WGS) entry which is preliminary data.</text>
</comment>
<feature type="transmembrane region" description="Helical" evidence="6">
    <location>
        <begin position="193"/>
        <end position="216"/>
    </location>
</feature>
<dbReference type="SUPFAM" id="SSF52091">
    <property type="entry name" value="SpoIIaa-like"/>
    <property type="match status" value="1"/>
</dbReference>
<evidence type="ECO:0000256" key="6">
    <source>
        <dbReference type="SAM" id="Phobius"/>
    </source>
</evidence>
<dbReference type="InterPro" id="IPR001902">
    <property type="entry name" value="SLC26A/SulP_fam"/>
</dbReference>
<dbReference type="EMBL" id="CAXKWB010013711">
    <property type="protein sequence ID" value="CAL4108342.1"/>
    <property type="molecule type" value="Genomic_DNA"/>
</dbReference>
<feature type="transmembrane region" description="Helical" evidence="6">
    <location>
        <begin position="387"/>
        <end position="409"/>
    </location>
</feature>
<feature type="domain" description="STAS" evidence="7">
    <location>
        <begin position="537"/>
        <end position="709"/>
    </location>
</feature>
<reference evidence="8 9" key="1">
    <citation type="submission" date="2024-05" db="EMBL/GenBank/DDBJ databases">
        <authorList>
            <person name="Wallberg A."/>
        </authorList>
    </citation>
    <scope>NUCLEOTIDE SEQUENCE [LARGE SCALE GENOMIC DNA]</scope>
</reference>
<name>A0AAV2R1E6_MEGNR</name>